<dbReference type="Gene3D" id="3.30.200.20">
    <property type="entry name" value="Phosphorylase Kinase, domain 1"/>
    <property type="match status" value="1"/>
</dbReference>
<protein>
    <recommendedName>
        <fullName evidence="2">Protein kinase domain-containing protein</fullName>
    </recommendedName>
</protein>
<dbReference type="InterPro" id="IPR011009">
    <property type="entry name" value="Kinase-like_dom_sf"/>
</dbReference>
<dbReference type="InterPro" id="IPR000719">
    <property type="entry name" value="Prot_kinase_dom"/>
</dbReference>
<dbReference type="InterPro" id="IPR051824">
    <property type="entry name" value="LRR_Rcpt-Like_S/T_Kinase"/>
</dbReference>
<feature type="domain" description="Protein kinase" evidence="2">
    <location>
        <begin position="98"/>
        <end position="358"/>
    </location>
</feature>
<dbReference type="PANTHER" id="PTHR48006:SF94">
    <property type="entry name" value="PROTEIN KINASE DOMAIN-CONTAINING PROTEIN"/>
    <property type="match status" value="1"/>
</dbReference>
<dbReference type="PANTHER" id="PTHR48006">
    <property type="entry name" value="LEUCINE-RICH REPEAT-CONTAINING PROTEIN DDB_G0281931-RELATED"/>
    <property type="match status" value="1"/>
</dbReference>
<name>A0ABD0UPR8_DENTH</name>
<dbReference type="EMBL" id="JANQDX010000012">
    <property type="protein sequence ID" value="KAL0914570.1"/>
    <property type="molecule type" value="Genomic_DNA"/>
</dbReference>
<reference evidence="3 4" key="1">
    <citation type="journal article" date="2024" name="Plant Biotechnol. J.">
        <title>Dendrobium thyrsiflorum genome and its molecular insights into genes involved in important horticultural traits.</title>
        <authorList>
            <person name="Chen B."/>
            <person name="Wang J.Y."/>
            <person name="Zheng P.J."/>
            <person name="Li K.L."/>
            <person name="Liang Y.M."/>
            <person name="Chen X.F."/>
            <person name="Zhang C."/>
            <person name="Zhao X."/>
            <person name="He X."/>
            <person name="Zhang G.Q."/>
            <person name="Liu Z.J."/>
            <person name="Xu Q."/>
        </authorList>
    </citation>
    <scope>NUCLEOTIDE SEQUENCE [LARGE SCALE GENOMIC DNA]</scope>
    <source>
        <strain evidence="3">GZMU011</strain>
    </source>
</reference>
<dbReference type="Gene3D" id="1.10.510.10">
    <property type="entry name" value="Transferase(Phosphotransferase) domain 1"/>
    <property type="match status" value="1"/>
</dbReference>
<evidence type="ECO:0000313" key="3">
    <source>
        <dbReference type="EMBL" id="KAL0914570.1"/>
    </source>
</evidence>
<proteinExistence type="predicted"/>
<evidence type="ECO:0000259" key="2">
    <source>
        <dbReference type="PROSITE" id="PS50011"/>
    </source>
</evidence>
<evidence type="ECO:0000313" key="4">
    <source>
        <dbReference type="Proteomes" id="UP001552299"/>
    </source>
</evidence>
<dbReference type="Pfam" id="PF00069">
    <property type="entry name" value="Pkinase"/>
    <property type="match status" value="1"/>
</dbReference>
<organism evidence="3 4">
    <name type="scientific">Dendrobium thyrsiflorum</name>
    <name type="common">Pinecone-like raceme dendrobium</name>
    <name type="synonym">Orchid</name>
    <dbReference type="NCBI Taxonomy" id="117978"/>
    <lineage>
        <taxon>Eukaryota</taxon>
        <taxon>Viridiplantae</taxon>
        <taxon>Streptophyta</taxon>
        <taxon>Embryophyta</taxon>
        <taxon>Tracheophyta</taxon>
        <taxon>Spermatophyta</taxon>
        <taxon>Magnoliopsida</taxon>
        <taxon>Liliopsida</taxon>
        <taxon>Asparagales</taxon>
        <taxon>Orchidaceae</taxon>
        <taxon>Epidendroideae</taxon>
        <taxon>Malaxideae</taxon>
        <taxon>Dendrobiinae</taxon>
        <taxon>Dendrobium</taxon>
    </lineage>
</organism>
<evidence type="ECO:0000256" key="1">
    <source>
        <dbReference type="SAM" id="MobiDB-lite"/>
    </source>
</evidence>
<gene>
    <name evidence="3" type="ORF">M5K25_014930</name>
</gene>
<feature type="region of interest" description="Disordered" evidence="1">
    <location>
        <begin position="1"/>
        <end position="28"/>
    </location>
</feature>
<dbReference type="PROSITE" id="PS50011">
    <property type="entry name" value="PROTEIN_KINASE_DOM"/>
    <property type="match status" value="1"/>
</dbReference>
<dbReference type="Proteomes" id="UP001552299">
    <property type="component" value="Unassembled WGS sequence"/>
</dbReference>
<dbReference type="AlphaFoldDB" id="A0ABD0UPR8"/>
<comment type="caution">
    <text evidence="3">The sequence shown here is derived from an EMBL/GenBank/DDBJ whole genome shotgun (WGS) entry which is preliminary data.</text>
</comment>
<dbReference type="SUPFAM" id="SSF56112">
    <property type="entry name" value="Protein kinase-like (PK-like)"/>
    <property type="match status" value="1"/>
</dbReference>
<sequence length="358" mass="40519">MNTRRSRGGPSFVSASVSARRTRGERGQRARGYASTCERARVQVGCEPRVHTNERDSECDDRTFHIFKATVGIPTHLLKIIYPHSYYKVVDSILVGLSRSLQLQGIGDFGDTYEVKFSPRVLVAIKMLSLGRVQQRSKLSRWRHSNLVTWIGYYGRDEKMFSVYNYFRGGNLENFLKEKSKKSMDWKILHKIALDCAPRILLWDVNPSNISLDNDFNAYLFNFGLARLLGNSETHATTGVAGTFGYVAPEYAMTCRVSDKADAYSYGVVLLELLSGKKVLDPFFSPYGDDFNIVTWASMHLRQTRAHEFVTKGLSNVAPLQHLIDTMKLSAKTQKMSPKYKIFDPRGLLMISTPTASQ</sequence>
<keyword evidence="4" id="KW-1185">Reference proteome</keyword>
<accession>A0ABD0UPR8</accession>